<comment type="similarity">
    <text evidence="2">Belongs to the DNA photolyase class-2 family.</text>
</comment>
<dbReference type="GO" id="GO:0003904">
    <property type="term" value="F:deoxyribodipyrimidine photo-lyase activity"/>
    <property type="evidence" value="ECO:0007669"/>
    <property type="project" value="UniProtKB-EC"/>
</dbReference>
<evidence type="ECO:0000256" key="12">
    <source>
        <dbReference type="ARBA" id="ARBA00033999"/>
    </source>
</evidence>
<dbReference type="InterPro" id="IPR052219">
    <property type="entry name" value="Photolyase_Class-2"/>
</dbReference>
<evidence type="ECO:0000256" key="1">
    <source>
        <dbReference type="ARBA" id="ARBA00001974"/>
    </source>
</evidence>
<dbReference type="SUPFAM" id="SSF48173">
    <property type="entry name" value="Cryptochrome/photolyase FAD-binding domain"/>
    <property type="match status" value="1"/>
</dbReference>
<dbReference type="PANTHER" id="PTHR10211:SF0">
    <property type="entry name" value="DEOXYRIBODIPYRIMIDINE PHOTO-LYASE"/>
    <property type="match status" value="1"/>
</dbReference>
<evidence type="ECO:0000256" key="10">
    <source>
        <dbReference type="ARBA" id="ARBA00023239"/>
    </source>
</evidence>
<dbReference type="PROSITE" id="PS01084">
    <property type="entry name" value="DNA_PHOTOLYASES_2_2"/>
    <property type="match status" value="1"/>
</dbReference>
<dbReference type="InterPro" id="IPR032673">
    <property type="entry name" value="DNA_photolyase_2_CS"/>
</dbReference>
<evidence type="ECO:0000256" key="5">
    <source>
        <dbReference type="ARBA" id="ARBA00022630"/>
    </source>
</evidence>
<comment type="catalytic activity">
    <reaction evidence="12">
        <text>cyclobutadipyrimidine (in DNA) = 2 pyrimidine residues (in DNA).</text>
        <dbReference type="EC" id="4.1.99.3"/>
    </reaction>
</comment>
<dbReference type="FunFam" id="1.10.579.10:FF:000002">
    <property type="entry name" value="Deoxyribodipyrimidine photolyase"/>
    <property type="match status" value="1"/>
</dbReference>
<dbReference type="GO" id="GO:0003677">
    <property type="term" value="F:DNA binding"/>
    <property type="evidence" value="ECO:0007669"/>
    <property type="project" value="UniProtKB-KW"/>
</dbReference>
<organism evidence="14">
    <name type="scientific">Leptocylindrus danicus</name>
    <dbReference type="NCBI Taxonomy" id="163516"/>
    <lineage>
        <taxon>Eukaryota</taxon>
        <taxon>Sar</taxon>
        <taxon>Stramenopiles</taxon>
        <taxon>Ochrophyta</taxon>
        <taxon>Bacillariophyta</taxon>
        <taxon>Coscinodiscophyceae</taxon>
        <taxon>Chaetocerotophycidae</taxon>
        <taxon>Leptocylindrales</taxon>
        <taxon>Leptocylindraceae</taxon>
        <taxon>Leptocylindrus</taxon>
    </lineage>
</organism>
<keyword evidence="9" id="KW-0234">DNA repair</keyword>
<sequence length="128" mass="14432">MHGFLRMYWAKKILEWTPNPATALDIAQYLNDNFALDGNDPNGYVGVGWSIMGVHDMGWKERNIFGKIRFMNYAGCKRKFKVQDFVARYPVALVNADSIAQSTQNSCGLKRKTGSESSSSSTKKKTKK</sequence>
<feature type="region of interest" description="Disordered" evidence="13">
    <location>
        <begin position="102"/>
        <end position="128"/>
    </location>
</feature>
<evidence type="ECO:0000256" key="3">
    <source>
        <dbReference type="ARBA" id="ARBA00013149"/>
    </source>
</evidence>
<dbReference type="Gene3D" id="1.10.579.10">
    <property type="entry name" value="DNA Cyclobutane Dipyrimidine Photolyase, subunit A, domain 3"/>
    <property type="match status" value="1"/>
</dbReference>
<dbReference type="EC" id="4.1.99.3" evidence="3"/>
<keyword evidence="7" id="KW-0274">FAD</keyword>
<keyword evidence="10" id="KW-0456">Lyase</keyword>
<evidence type="ECO:0000256" key="11">
    <source>
        <dbReference type="ARBA" id="ARBA00031671"/>
    </source>
</evidence>
<proteinExistence type="inferred from homology"/>
<dbReference type="AlphaFoldDB" id="A0A7S2PTZ8"/>
<evidence type="ECO:0000256" key="9">
    <source>
        <dbReference type="ARBA" id="ARBA00023204"/>
    </source>
</evidence>
<dbReference type="InterPro" id="IPR036134">
    <property type="entry name" value="Crypto/Photolyase_FAD-like_sf"/>
</dbReference>
<keyword evidence="6" id="KW-0227">DNA damage</keyword>
<dbReference type="PANTHER" id="PTHR10211">
    <property type="entry name" value="DEOXYRIBODIPYRIMIDINE PHOTOLYASE"/>
    <property type="match status" value="1"/>
</dbReference>
<evidence type="ECO:0000313" key="14">
    <source>
        <dbReference type="EMBL" id="CAD9616267.1"/>
    </source>
</evidence>
<accession>A0A7S2PTZ8</accession>
<evidence type="ECO:0000256" key="2">
    <source>
        <dbReference type="ARBA" id="ARBA00006409"/>
    </source>
</evidence>
<dbReference type="EMBL" id="HBGY01034535">
    <property type="protein sequence ID" value="CAD9616267.1"/>
    <property type="molecule type" value="Transcribed_RNA"/>
</dbReference>
<comment type="cofactor">
    <cofactor evidence="1">
        <name>FAD</name>
        <dbReference type="ChEBI" id="CHEBI:57692"/>
    </cofactor>
</comment>
<keyword evidence="8" id="KW-0238">DNA-binding</keyword>
<name>A0A7S2PTZ8_9STRA</name>
<evidence type="ECO:0000256" key="13">
    <source>
        <dbReference type="SAM" id="MobiDB-lite"/>
    </source>
</evidence>
<protein>
    <recommendedName>
        <fullName evidence="4">Deoxyribodipyrimidine photo-lyase</fullName>
        <ecNumber evidence="3">4.1.99.3</ecNumber>
    </recommendedName>
    <alternativeName>
        <fullName evidence="11">DNA photolyase</fullName>
    </alternativeName>
</protein>
<keyword evidence="5" id="KW-0285">Flavoprotein</keyword>
<evidence type="ECO:0000256" key="7">
    <source>
        <dbReference type="ARBA" id="ARBA00022827"/>
    </source>
</evidence>
<reference evidence="14" key="1">
    <citation type="submission" date="2021-01" db="EMBL/GenBank/DDBJ databases">
        <authorList>
            <person name="Corre E."/>
            <person name="Pelletier E."/>
            <person name="Niang G."/>
            <person name="Scheremetjew M."/>
            <person name="Finn R."/>
            <person name="Kale V."/>
            <person name="Holt S."/>
            <person name="Cochrane G."/>
            <person name="Meng A."/>
            <person name="Brown T."/>
            <person name="Cohen L."/>
        </authorList>
    </citation>
    <scope>NUCLEOTIDE SEQUENCE</scope>
    <source>
        <strain evidence="14">B650</strain>
    </source>
</reference>
<gene>
    <name evidence="14" type="ORF">LDAN0321_LOCUS21717</name>
</gene>
<evidence type="ECO:0000256" key="6">
    <source>
        <dbReference type="ARBA" id="ARBA00022763"/>
    </source>
</evidence>
<evidence type="ECO:0000256" key="4">
    <source>
        <dbReference type="ARBA" id="ARBA00014046"/>
    </source>
</evidence>
<evidence type="ECO:0000256" key="8">
    <source>
        <dbReference type="ARBA" id="ARBA00023125"/>
    </source>
</evidence>
<dbReference type="GO" id="GO:0000719">
    <property type="term" value="P:photoreactive repair"/>
    <property type="evidence" value="ECO:0007669"/>
    <property type="project" value="TreeGrafter"/>
</dbReference>